<dbReference type="GO" id="GO:0005549">
    <property type="term" value="F:odorant binding"/>
    <property type="evidence" value="ECO:0007669"/>
    <property type="project" value="InterPro"/>
</dbReference>
<dbReference type="GO" id="GO:0016020">
    <property type="term" value="C:membrane"/>
    <property type="evidence" value="ECO:0007669"/>
    <property type="project" value="UniProtKB-SubCell"/>
</dbReference>
<evidence type="ECO:0000313" key="11">
    <source>
        <dbReference type="Proteomes" id="UP000183832"/>
    </source>
</evidence>
<evidence type="ECO:0000256" key="1">
    <source>
        <dbReference type="ARBA" id="ARBA00004141"/>
    </source>
</evidence>
<evidence type="ECO:0000313" key="10">
    <source>
        <dbReference type="EMBL" id="CRL02081.1"/>
    </source>
</evidence>
<reference evidence="10 11" key="1">
    <citation type="submission" date="2015-04" db="EMBL/GenBank/DDBJ databases">
        <authorList>
            <person name="Syromyatnikov M.Y."/>
            <person name="Popov V.N."/>
        </authorList>
    </citation>
    <scope>NUCLEOTIDE SEQUENCE [LARGE SCALE GENOMIC DNA]</scope>
</reference>
<keyword evidence="5" id="KW-1133">Transmembrane helix</keyword>
<evidence type="ECO:0000256" key="3">
    <source>
        <dbReference type="ARBA" id="ARBA00022692"/>
    </source>
</evidence>
<dbReference type="EMBL" id="CVRI01000057">
    <property type="protein sequence ID" value="CRL02081.1"/>
    <property type="molecule type" value="Genomic_DNA"/>
</dbReference>
<gene>
    <name evidence="10" type="ORF">CLUMA_CG015614</name>
</gene>
<comment type="subcellular location">
    <subcellularLocation>
        <location evidence="1">Membrane</location>
        <topology evidence="1">Multi-pass membrane protein</topology>
    </subcellularLocation>
</comment>
<dbReference type="GO" id="GO:0004984">
    <property type="term" value="F:olfactory receptor activity"/>
    <property type="evidence" value="ECO:0007669"/>
    <property type="project" value="InterPro"/>
</dbReference>
<keyword evidence="7" id="KW-0675">Receptor</keyword>
<accession>A0A1J1IU70</accession>
<keyword evidence="11" id="KW-1185">Reference proteome</keyword>
<evidence type="ECO:0000256" key="9">
    <source>
        <dbReference type="SAM" id="SignalP"/>
    </source>
</evidence>
<evidence type="ECO:0000256" key="7">
    <source>
        <dbReference type="ARBA" id="ARBA00023170"/>
    </source>
</evidence>
<sequence>MLWLTFLFGISFHVCTELRNSNLLCDISNLFHNGYNNTHHLKFTVLCHLASKIGDFKNFELTTEKCQSHFINGFVRKHNHALKLVATANNTFKFINLGQLFTALGMLFYYCFIGEVMLNMSDALSQFLYCSQWYALKSIATKKKVLIILMITQREKGYSAVNEIRSVTS</sequence>
<keyword evidence="9" id="KW-0732">Signal</keyword>
<dbReference type="Proteomes" id="UP000183832">
    <property type="component" value="Unassembled WGS sequence"/>
</dbReference>
<evidence type="ECO:0000256" key="8">
    <source>
        <dbReference type="ARBA" id="ARBA00023224"/>
    </source>
</evidence>
<keyword evidence="4" id="KW-0552">Olfaction</keyword>
<proteinExistence type="predicted"/>
<dbReference type="AlphaFoldDB" id="A0A1J1IU70"/>
<evidence type="ECO:0000256" key="2">
    <source>
        <dbReference type="ARBA" id="ARBA00022606"/>
    </source>
</evidence>
<keyword evidence="8" id="KW-0807">Transducer</keyword>
<evidence type="ECO:0000256" key="5">
    <source>
        <dbReference type="ARBA" id="ARBA00022989"/>
    </source>
</evidence>
<keyword evidence="2" id="KW-0716">Sensory transduction</keyword>
<feature type="chain" id="PRO_5009619160" evidence="9">
    <location>
        <begin position="17"/>
        <end position="169"/>
    </location>
</feature>
<dbReference type="InterPro" id="IPR004117">
    <property type="entry name" value="7tm6_olfct_rcpt"/>
</dbReference>
<evidence type="ECO:0000256" key="6">
    <source>
        <dbReference type="ARBA" id="ARBA00023136"/>
    </source>
</evidence>
<dbReference type="GO" id="GO:0007165">
    <property type="term" value="P:signal transduction"/>
    <property type="evidence" value="ECO:0007669"/>
    <property type="project" value="UniProtKB-KW"/>
</dbReference>
<keyword evidence="6" id="KW-0472">Membrane</keyword>
<feature type="signal peptide" evidence="9">
    <location>
        <begin position="1"/>
        <end position="16"/>
    </location>
</feature>
<dbReference type="OrthoDB" id="6765072at2759"/>
<organism evidence="10 11">
    <name type="scientific">Clunio marinus</name>
    <dbReference type="NCBI Taxonomy" id="568069"/>
    <lineage>
        <taxon>Eukaryota</taxon>
        <taxon>Metazoa</taxon>
        <taxon>Ecdysozoa</taxon>
        <taxon>Arthropoda</taxon>
        <taxon>Hexapoda</taxon>
        <taxon>Insecta</taxon>
        <taxon>Pterygota</taxon>
        <taxon>Neoptera</taxon>
        <taxon>Endopterygota</taxon>
        <taxon>Diptera</taxon>
        <taxon>Nematocera</taxon>
        <taxon>Chironomoidea</taxon>
        <taxon>Chironomidae</taxon>
        <taxon>Clunio</taxon>
    </lineage>
</organism>
<name>A0A1J1IU70_9DIPT</name>
<evidence type="ECO:0000256" key="4">
    <source>
        <dbReference type="ARBA" id="ARBA00022725"/>
    </source>
</evidence>
<keyword evidence="3" id="KW-0812">Transmembrane</keyword>
<dbReference type="Pfam" id="PF02949">
    <property type="entry name" value="7tm_6"/>
    <property type="match status" value="1"/>
</dbReference>
<protein>
    <submittedName>
        <fullName evidence="10">CLUMA_CG015614, isoform A</fullName>
    </submittedName>
</protein>